<dbReference type="InterPro" id="IPR033985">
    <property type="entry name" value="SusD-like_N"/>
</dbReference>
<evidence type="ECO:0000256" key="7">
    <source>
        <dbReference type="SAM" id="SignalP"/>
    </source>
</evidence>
<dbReference type="Pfam" id="PF14322">
    <property type="entry name" value="SusD-like_3"/>
    <property type="match status" value="1"/>
</dbReference>
<dbReference type="PROSITE" id="PS51257">
    <property type="entry name" value="PROKAR_LIPOPROTEIN"/>
    <property type="match status" value="1"/>
</dbReference>
<reference evidence="10" key="1">
    <citation type="submission" date="2020-10" db="EMBL/GenBank/DDBJ databases">
        <authorList>
            <person name="Gilroy R."/>
        </authorList>
    </citation>
    <scope>NUCLEOTIDE SEQUENCE</scope>
    <source>
        <strain evidence="10">D5-748</strain>
    </source>
</reference>
<gene>
    <name evidence="10" type="ORF">IAC23_05490</name>
</gene>
<evidence type="ECO:0000256" key="3">
    <source>
        <dbReference type="ARBA" id="ARBA00022729"/>
    </source>
</evidence>
<evidence type="ECO:0000259" key="8">
    <source>
        <dbReference type="Pfam" id="PF07980"/>
    </source>
</evidence>
<proteinExistence type="inferred from homology"/>
<dbReference type="AlphaFoldDB" id="A0A9D9ED84"/>
<keyword evidence="3 7" id="KW-0732">Signal</keyword>
<keyword evidence="5" id="KW-0998">Cell outer membrane</keyword>
<evidence type="ECO:0000313" key="11">
    <source>
        <dbReference type="Proteomes" id="UP000823619"/>
    </source>
</evidence>
<feature type="domain" description="RagB/SusD" evidence="8">
    <location>
        <begin position="412"/>
        <end position="519"/>
    </location>
</feature>
<protein>
    <submittedName>
        <fullName evidence="10">RagB/SusD family nutrient uptake outer membrane protein</fullName>
    </submittedName>
</protein>
<feature type="signal peptide" evidence="7">
    <location>
        <begin position="1"/>
        <end position="19"/>
    </location>
</feature>
<dbReference type="EMBL" id="JADIMO010000066">
    <property type="protein sequence ID" value="MBO8445132.1"/>
    <property type="molecule type" value="Genomic_DNA"/>
</dbReference>
<evidence type="ECO:0000256" key="2">
    <source>
        <dbReference type="ARBA" id="ARBA00006275"/>
    </source>
</evidence>
<comment type="similarity">
    <text evidence="2">Belongs to the SusD family.</text>
</comment>
<comment type="caution">
    <text evidence="10">The sequence shown here is derived from an EMBL/GenBank/DDBJ whole genome shotgun (WGS) entry which is preliminary data.</text>
</comment>
<feature type="chain" id="PRO_5038974253" evidence="7">
    <location>
        <begin position="20"/>
        <end position="557"/>
    </location>
</feature>
<dbReference type="Pfam" id="PF07980">
    <property type="entry name" value="SusD_RagB"/>
    <property type="match status" value="1"/>
</dbReference>
<name>A0A9D9ED84_9BACT</name>
<evidence type="ECO:0000256" key="4">
    <source>
        <dbReference type="ARBA" id="ARBA00023136"/>
    </source>
</evidence>
<reference evidence="10" key="2">
    <citation type="journal article" date="2021" name="PeerJ">
        <title>Extensive microbial diversity within the chicken gut microbiome revealed by metagenomics and culture.</title>
        <authorList>
            <person name="Gilroy R."/>
            <person name="Ravi A."/>
            <person name="Getino M."/>
            <person name="Pursley I."/>
            <person name="Horton D.L."/>
            <person name="Alikhan N.F."/>
            <person name="Baker D."/>
            <person name="Gharbi K."/>
            <person name="Hall N."/>
            <person name="Watson M."/>
            <person name="Adriaenssens E.M."/>
            <person name="Foster-Nyarko E."/>
            <person name="Jarju S."/>
            <person name="Secka A."/>
            <person name="Antonio M."/>
            <person name="Oren A."/>
            <person name="Chaudhuri R.R."/>
            <person name="La Ragione R."/>
            <person name="Hildebrand F."/>
            <person name="Pallen M.J."/>
        </authorList>
    </citation>
    <scope>NUCLEOTIDE SEQUENCE</scope>
    <source>
        <strain evidence="10">D5-748</strain>
    </source>
</reference>
<evidence type="ECO:0000259" key="9">
    <source>
        <dbReference type="Pfam" id="PF14322"/>
    </source>
</evidence>
<evidence type="ECO:0000256" key="5">
    <source>
        <dbReference type="ARBA" id="ARBA00023237"/>
    </source>
</evidence>
<dbReference type="Proteomes" id="UP000823619">
    <property type="component" value="Unassembled WGS sequence"/>
</dbReference>
<dbReference type="SUPFAM" id="SSF48452">
    <property type="entry name" value="TPR-like"/>
    <property type="match status" value="1"/>
</dbReference>
<dbReference type="InterPro" id="IPR011990">
    <property type="entry name" value="TPR-like_helical_dom_sf"/>
</dbReference>
<dbReference type="GO" id="GO:0009279">
    <property type="term" value="C:cell outer membrane"/>
    <property type="evidence" value="ECO:0007669"/>
    <property type="project" value="UniProtKB-SubCell"/>
</dbReference>
<dbReference type="InterPro" id="IPR012944">
    <property type="entry name" value="SusD_RagB_dom"/>
</dbReference>
<feature type="domain" description="SusD-like N-terminal" evidence="9">
    <location>
        <begin position="91"/>
        <end position="252"/>
    </location>
</feature>
<evidence type="ECO:0000256" key="1">
    <source>
        <dbReference type="ARBA" id="ARBA00004442"/>
    </source>
</evidence>
<sequence>MRKTIIKALAIAAAVPSFLTGCIKEAVPTDVATQPQVSLETLVRGIPAALVQVGSAGYASQGQAWDFGLPAIHIATESMTGDLVVTGNTGYDWFAQFGTNTALGSEYAVAALTWNTYYSWIKMANDVIRQISGRDIDELTSTEKSYLGFAYAYRAMFYFDLVRLYEAKPVTDPNTTYRVPESILGLGVPVVLPETTEEQAKNNPRASVDDIYNNIIIPDLNRAEELLTGFSATDKYTISLAFVYGMKARVYLERGTAGDDAGDASAASEAYAKAAEYARMAITASGCTPLTQTQWEDPSNGFNSAVSNNAWIWGLAIPAESVSNLLGFTAHMSTENAWSAYGNDVGRAINRNLYNSINRYDFRKHSWLDPDRGFYEYKSCRPDGTTYFRQTLKDYANIKFRPAGGNYQDPIAGGAADHCMMRVEEMYFIEAEAAAHSNLSEGARLLNDFMNNWRMTGNVKYDCSSRATTPESFTNELMLQKRIEFWGEGIVMFDMKRLNMSTRRGYVGTNAPASYRLNTEGRAPWWNFVISRGETQNNPAVANQNNPDPSDCIKAWN</sequence>
<feature type="region of interest" description="Disordered" evidence="6">
    <location>
        <begin position="537"/>
        <end position="557"/>
    </location>
</feature>
<keyword evidence="4" id="KW-0472">Membrane</keyword>
<organism evidence="10 11">
    <name type="scientific">Candidatus Cryptobacteroides merdavium</name>
    <dbReference type="NCBI Taxonomy" id="2840769"/>
    <lineage>
        <taxon>Bacteria</taxon>
        <taxon>Pseudomonadati</taxon>
        <taxon>Bacteroidota</taxon>
        <taxon>Bacteroidia</taxon>
        <taxon>Bacteroidales</taxon>
        <taxon>Candidatus Cryptobacteroides</taxon>
    </lineage>
</organism>
<feature type="compositionally biased region" description="Low complexity" evidence="6">
    <location>
        <begin position="537"/>
        <end position="547"/>
    </location>
</feature>
<evidence type="ECO:0000256" key="6">
    <source>
        <dbReference type="SAM" id="MobiDB-lite"/>
    </source>
</evidence>
<comment type="subcellular location">
    <subcellularLocation>
        <location evidence="1">Cell outer membrane</location>
    </subcellularLocation>
</comment>
<evidence type="ECO:0000313" key="10">
    <source>
        <dbReference type="EMBL" id="MBO8445132.1"/>
    </source>
</evidence>
<dbReference type="Gene3D" id="1.25.40.390">
    <property type="match status" value="1"/>
</dbReference>
<accession>A0A9D9ED84</accession>